<feature type="transmembrane region" description="Helical" evidence="1">
    <location>
        <begin position="405"/>
        <end position="423"/>
    </location>
</feature>
<feature type="transmembrane region" description="Helical" evidence="1">
    <location>
        <begin position="6"/>
        <end position="24"/>
    </location>
</feature>
<dbReference type="Proteomes" id="UP000231464">
    <property type="component" value="Unassembled WGS sequence"/>
</dbReference>
<keyword evidence="1" id="KW-1133">Transmembrane helix</keyword>
<reference evidence="4" key="1">
    <citation type="submission" date="2017-09" db="EMBL/GenBank/DDBJ databases">
        <title>Depth-based differentiation of microbial function through sediment-hosted aquifers and enrichment of novel symbionts in the deep terrestrial subsurface.</title>
        <authorList>
            <person name="Probst A.J."/>
            <person name="Ladd B."/>
            <person name="Jarett J.K."/>
            <person name="Geller-Mcgrath D.E."/>
            <person name="Sieber C.M.K."/>
            <person name="Emerson J.B."/>
            <person name="Anantharaman K."/>
            <person name="Thomas B.C."/>
            <person name="Malmstrom R."/>
            <person name="Stieglmeier M."/>
            <person name="Klingl A."/>
            <person name="Woyke T."/>
            <person name="Ryan C.M."/>
            <person name="Banfield J.F."/>
        </authorList>
    </citation>
    <scope>NUCLEOTIDE SEQUENCE [LARGE SCALE GENOMIC DNA]</scope>
</reference>
<feature type="transmembrane region" description="Helical" evidence="1">
    <location>
        <begin position="244"/>
        <end position="263"/>
    </location>
</feature>
<feature type="transmembrane region" description="Helical" evidence="1">
    <location>
        <begin position="360"/>
        <end position="393"/>
    </location>
</feature>
<feature type="transmembrane region" description="Helical" evidence="1">
    <location>
        <begin position="327"/>
        <end position="348"/>
    </location>
</feature>
<feature type="transmembrane region" description="Helical" evidence="1">
    <location>
        <begin position="272"/>
        <end position="290"/>
    </location>
</feature>
<evidence type="ECO:0000256" key="1">
    <source>
        <dbReference type="SAM" id="Phobius"/>
    </source>
</evidence>
<feature type="transmembrane region" description="Helical" evidence="1">
    <location>
        <begin position="201"/>
        <end position="219"/>
    </location>
</feature>
<keyword evidence="1" id="KW-0812">Transmembrane</keyword>
<keyword evidence="1" id="KW-0472">Membrane</keyword>
<accession>A0A2M6WAC9</accession>
<dbReference type="Pfam" id="PF13231">
    <property type="entry name" value="PMT_2"/>
    <property type="match status" value="1"/>
</dbReference>
<dbReference type="EMBL" id="PFBP01000039">
    <property type="protein sequence ID" value="PIT89727.1"/>
    <property type="molecule type" value="Genomic_DNA"/>
</dbReference>
<evidence type="ECO:0000313" key="3">
    <source>
        <dbReference type="EMBL" id="PIT89727.1"/>
    </source>
</evidence>
<evidence type="ECO:0000313" key="4">
    <source>
        <dbReference type="Proteomes" id="UP000231464"/>
    </source>
</evidence>
<dbReference type="InterPro" id="IPR038731">
    <property type="entry name" value="RgtA/B/C-like"/>
</dbReference>
<protein>
    <recommendedName>
        <fullName evidence="2">Glycosyltransferase RgtA/B/C/D-like domain-containing protein</fullName>
    </recommendedName>
</protein>
<sequence>MIMKNYFKPLIIIIAIFMVVVLLVNPHGNFPLNDDWVYGHTVQSLLYDHKLDFYEFTGPILIAQTFYGFIISFFTGFSYNFLRLSTLLFSISAVILLYLILEKNNVDKKINLFACLLFLFNPIFINTSFTFLTDIPFLFFYLFSLWQFSKYFKTLKNINLLGGLLAIVIAFFIRQNGILLLISLILIFLLSHKKVMFQKSFLTAILITTFFCALGYILFKNNINISEGQTHLLEKNLLKNACQWFFYSIQYLGLFSLPLLLIYQKNFFIKKIFFIILIFFIFLLSFNNLLGVNFPYNQNIINNFGLGPNTEVMSGTPPIIFTNTLKIIVNVLASLGGVFLILFFITNYKKILADTFLKFILINFILQLTLILVFISFDRYYLLLLPLIFILIVSTKTEKITNHDFILPITFLLLFAFFSVSLQRNYMDWNRIRSYFYQETTKNKFSYQIDGGYELNGQYTYDIMKKIPILIDLTRPWYINRLFPKNTREYMISFSELPNYKIVAEKEYYNYFLFKKIKLYLLKKIYY</sequence>
<proteinExistence type="predicted"/>
<feature type="transmembrane region" description="Helical" evidence="1">
    <location>
        <begin position="81"/>
        <end position="101"/>
    </location>
</feature>
<feature type="domain" description="Glycosyltransferase RgtA/B/C/D-like" evidence="2">
    <location>
        <begin position="76"/>
        <end position="212"/>
    </location>
</feature>
<gene>
    <name evidence="3" type="ORF">COU23_02485</name>
</gene>
<dbReference type="AlphaFoldDB" id="A0A2M6WAC9"/>
<feature type="transmembrane region" description="Helical" evidence="1">
    <location>
        <begin position="163"/>
        <end position="189"/>
    </location>
</feature>
<evidence type="ECO:0000259" key="2">
    <source>
        <dbReference type="Pfam" id="PF13231"/>
    </source>
</evidence>
<name>A0A2M6WAC9_9BACT</name>
<organism evidence="3 4">
    <name type="scientific">Candidatus Kuenenbacteria bacterium CG10_big_fil_rev_8_21_14_0_10_36_11</name>
    <dbReference type="NCBI Taxonomy" id="1974618"/>
    <lineage>
        <taxon>Bacteria</taxon>
        <taxon>Candidatus Kueneniibacteriota</taxon>
    </lineage>
</organism>
<comment type="caution">
    <text evidence="3">The sequence shown here is derived from an EMBL/GenBank/DDBJ whole genome shotgun (WGS) entry which is preliminary data.</text>
</comment>
<feature type="transmembrane region" description="Helical" evidence="1">
    <location>
        <begin position="53"/>
        <end position="75"/>
    </location>
</feature>
<feature type="transmembrane region" description="Helical" evidence="1">
    <location>
        <begin position="113"/>
        <end position="143"/>
    </location>
</feature>